<dbReference type="PROSITE" id="PS01228">
    <property type="entry name" value="COF_1"/>
    <property type="match status" value="1"/>
</dbReference>
<dbReference type="NCBIfam" id="TIGR01484">
    <property type="entry name" value="HAD-SF-IIB"/>
    <property type="match status" value="1"/>
</dbReference>
<dbReference type="InterPro" id="IPR023214">
    <property type="entry name" value="HAD_sf"/>
</dbReference>
<reference evidence="1 2" key="1">
    <citation type="journal article" date="2015" name="Clin. Infect. Dis.">
        <title>Genomic Investigations unmask Mycoplasma amphoriforme, a new respiratory pathogen.</title>
        <authorList>
            <person name="Gillespie S.H."/>
            <person name="Ling C.L."/>
            <person name="Oravcova K."/>
            <person name="Pinheiro M."/>
            <person name="Wells L."/>
            <person name="Bryant J.M."/>
            <person name="McHugh T.D."/>
            <person name="Bebear C."/>
            <person name="Webster D."/>
            <person name="Harris S.R."/>
            <person name="Seth-Smith H.M."/>
            <person name="Thomson N.R."/>
        </authorList>
    </citation>
    <scope>NUCLEOTIDE SEQUENCE [LARGE SCALE GENOMIC DNA]</scope>
    <source>
        <strain evidence="1 2">A39</strain>
    </source>
</reference>
<dbReference type="GO" id="GO:0000287">
    <property type="term" value="F:magnesium ion binding"/>
    <property type="evidence" value="ECO:0007669"/>
    <property type="project" value="TreeGrafter"/>
</dbReference>
<dbReference type="InterPro" id="IPR006379">
    <property type="entry name" value="HAD-SF_hydro_IIB"/>
</dbReference>
<dbReference type="PROSITE" id="PS01229">
    <property type="entry name" value="COF_2"/>
    <property type="match status" value="1"/>
</dbReference>
<dbReference type="SFLD" id="SFLDG01140">
    <property type="entry name" value="C2.B:_Phosphomannomutase_and_P"/>
    <property type="match status" value="1"/>
</dbReference>
<dbReference type="Proteomes" id="UP000261764">
    <property type="component" value="Chromosome I"/>
</dbReference>
<evidence type="ECO:0000313" key="1">
    <source>
        <dbReference type="EMBL" id="CDN40534.1"/>
    </source>
</evidence>
<name>A0A292IHW5_9MOLU</name>
<dbReference type="KEGG" id="mamp:MAMA39_04140"/>
<sequence length="305" mass="35292">MNTSALKKSNKKELLTANWEYHQRKMLIVSDLDGTLLNQNGTLDQYTIDVVKKITDKGHIFCLATGRPWRGAEHIYKQLGLKTVIVNLNGSYIWHPYDEYFLPINIVFQKSLVKSLLLEKKIMNRIDNIIVENRSGTYILNKPAIDHEVKEFNEWFHVVMNDDQGIFFGKQQLLKMRYDPNAMLLQIRDQKCIDEVTYYIKETFNTFVVRNWSLPNSGNIIEINSRYANKGNAVDFLSSYYGIQADSTIAFGDGQNDMQMLEKVRFGYAMKNARTSAKLVARYITKHTNDNCGVADTLAKRFFNN</sequence>
<dbReference type="Gene3D" id="3.30.1240.10">
    <property type="match status" value="1"/>
</dbReference>
<dbReference type="InterPro" id="IPR036412">
    <property type="entry name" value="HAD-like_sf"/>
</dbReference>
<dbReference type="InterPro" id="IPR000150">
    <property type="entry name" value="Cof"/>
</dbReference>
<dbReference type="EMBL" id="HG937516">
    <property type="protein sequence ID" value="CDN40534.1"/>
    <property type="molecule type" value="Genomic_DNA"/>
</dbReference>
<dbReference type="SFLD" id="SFLDS00003">
    <property type="entry name" value="Haloacid_Dehalogenase"/>
    <property type="match status" value="1"/>
</dbReference>
<dbReference type="Gene3D" id="3.40.50.1000">
    <property type="entry name" value="HAD superfamily/HAD-like"/>
    <property type="match status" value="1"/>
</dbReference>
<dbReference type="RefSeq" id="WP_343251154.1">
    <property type="nucleotide sequence ID" value="NZ_HG937516.1"/>
</dbReference>
<keyword evidence="2" id="KW-1185">Reference proteome</keyword>
<protein>
    <submittedName>
        <fullName evidence="1">Uncharacterized protein</fullName>
    </submittedName>
</protein>
<dbReference type="Pfam" id="PF08282">
    <property type="entry name" value="Hydrolase_3"/>
    <property type="match status" value="1"/>
</dbReference>
<proteinExistence type="predicted"/>
<dbReference type="NCBIfam" id="TIGR00099">
    <property type="entry name" value="Cof-subfamily"/>
    <property type="match status" value="1"/>
</dbReference>
<gene>
    <name evidence="1" type="ORF">MAMA39_04140</name>
</gene>
<organism evidence="1 2">
    <name type="scientific">Mycoplasma amphoriforme A39</name>
    <dbReference type="NCBI Taxonomy" id="572419"/>
    <lineage>
        <taxon>Bacteria</taxon>
        <taxon>Bacillati</taxon>
        <taxon>Mycoplasmatota</taxon>
        <taxon>Mollicutes</taxon>
        <taxon>Mycoplasmataceae</taxon>
        <taxon>Mycoplasma</taxon>
    </lineage>
</organism>
<dbReference type="AlphaFoldDB" id="A0A292IHW5"/>
<dbReference type="GO" id="GO:0016791">
    <property type="term" value="F:phosphatase activity"/>
    <property type="evidence" value="ECO:0007669"/>
    <property type="project" value="UniProtKB-ARBA"/>
</dbReference>
<dbReference type="SUPFAM" id="SSF56784">
    <property type="entry name" value="HAD-like"/>
    <property type="match status" value="1"/>
</dbReference>
<evidence type="ECO:0000313" key="2">
    <source>
        <dbReference type="Proteomes" id="UP000261764"/>
    </source>
</evidence>
<dbReference type="CDD" id="cd07516">
    <property type="entry name" value="HAD_Pase"/>
    <property type="match status" value="1"/>
</dbReference>
<dbReference type="PANTHER" id="PTHR10000">
    <property type="entry name" value="PHOSPHOSERINE PHOSPHATASE"/>
    <property type="match status" value="1"/>
</dbReference>
<accession>A0A292IHW5</accession>
<dbReference type="PANTHER" id="PTHR10000:SF23">
    <property type="entry name" value="5-AMINO-6-(5-PHOSPHO-D-RIBITYLAMINO)URACIL PHOSPHATASE YITU"/>
    <property type="match status" value="1"/>
</dbReference>
<dbReference type="GO" id="GO:0005829">
    <property type="term" value="C:cytosol"/>
    <property type="evidence" value="ECO:0007669"/>
    <property type="project" value="TreeGrafter"/>
</dbReference>